<dbReference type="CDD" id="cd14814">
    <property type="entry name" value="Peptidase_M15"/>
    <property type="match status" value="1"/>
</dbReference>
<dbReference type="PANTHER" id="PTHR34385">
    <property type="entry name" value="D-ALANYL-D-ALANINE CARBOXYPEPTIDASE"/>
    <property type="match status" value="1"/>
</dbReference>
<evidence type="ECO:0000259" key="1">
    <source>
        <dbReference type="Pfam" id="PF02557"/>
    </source>
</evidence>
<dbReference type="Proteomes" id="UP000295818">
    <property type="component" value="Unassembled WGS sequence"/>
</dbReference>
<dbReference type="InterPro" id="IPR052179">
    <property type="entry name" value="DD-CPase-like"/>
</dbReference>
<reference evidence="2 3" key="1">
    <citation type="journal article" date="2015" name="Stand. Genomic Sci.">
        <title>Genomic Encyclopedia of Bacterial and Archaeal Type Strains, Phase III: the genomes of soil and plant-associated and newly described type strains.</title>
        <authorList>
            <person name="Whitman W.B."/>
            <person name="Woyke T."/>
            <person name="Klenk H.P."/>
            <person name="Zhou Y."/>
            <person name="Lilburn T.G."/>
            <person name="Beck B.J."/>
            <person name="De Vos P."/>
            <person name="Vandamme P."/>
            <person name="Eisen J.A."/>
            <person name="Garrity G."/>
            <person name="Hugenholtz P."/>
            <person name="Kyrpides N.C."/>
        </authorList>
    </citation>
    <scope>NUCLEOTIDE SEQUENCE [LARGE SCALE GENOMIC DNA]</scope>
    <source>
        <strain evidence="2 3">VKM Ac-2538</strain>
    </source>
</reference>
<proteinExistence type="predicted"/>
<dbReference type="EMBL" id="SLWM01000013">
    <property type="protein sequence ID" value="TCO17844.1"/>
    <property type="molecule type" value="Genomic_DNA"/>
</dbReference>
<gene>
    <name evidence="2" type="ORF">EV644_11374</name>
</gene>
<evidence type="ECO:0000313" key="3">
    <source>
        <dbReference type="Proteomes" id="UP000295818"/>
    </source>
</evidence>
<dbReference type="RefSeq" id="WP_241998929.1">
    <property type="nucleotide sequence ID" value="NZ_SLWM01000013.1"/>
</dbReference>
<dbReference type="SUPFAM" id="SSF55166">
    <property type="entry name" value="Hedgehog/DD-peptidase"/>
    <property type="match status" value="1"/>
</dbReference>
<feature type="domain" description="D-alanyl-D-alanine carboxypeptidase-like core" evidence="1">
    <location>
        <begin position="64"/>
        <end position="174"/>
    </location>
</feature>
<comment type="caution">
    <text evidence="2">The sequence shown here is derived from an EMBL/GenBank/DDBJ whole genome shotgun (WGS) entry which is preliminary data.</text>
</comment>
<name>A0ABY2BEA8_9ACTN</name>
<dbReference type="InterPro" id="IPR009045">
    <property type="entry name" value="Zn_M74/Hedgehog-like"/>
</dbReference>
<dbReference type="Pfam" id="PF02557">
    <property type="entry name" value="VanY"/>
    <property type="match status" value="1"/>
</dbReference>
<dbReference type="PANTHER" id="PTHR34385:SF1">
    <property type="entry name" value="PEPTIDOGLYCAN L-ALANYL-D-GLUTAMATE ENDOPEPTIDASE CWLK"/>
    <property type="match status" value="1"/>
</dbReference>
<organism evidence="2 3">
    <name type="scientific">Kribbella orskensis</name>
    <dbReference type="NCBI Taxonomy" id="2512216"/>
    <lineage>
        <taxon>Bacteria</taxon>
        <taxon>Bacillati</taxon>
        <taxon>Actinomycetota</taxon>
        <taxon>Actinomycetes</taxon>
        <taxon>Propionibacteriales</taxon>
        <taxon>Kribbellaceae</taxon>
        <taxon>Kribbella</taxon>
    </lineage>
</organism>
<sequence>MPDRPLRWIRKHRWLSAAGAVVLVVVFGVAATPYLSAFGTTQGWQGYGNGMMPASELCRIAGGHKLRCDAAAAYGALAEGYEAHFGKELCITDSYRPYRAQVELIRRKPGLGAFPGTSNHGWGIAVDLCDGINDFGTPEHLWMQANAEAYGWVNPEWAREGGSRQEPWHWEFVPAAGR</sequence>
<dbReference type="Gene3D" id="3.30.1380.10">
    <property type="match status" value="1"/>
</dbReference>
<dbReference type="InterPro" id="IPR003709">
    <property type="entry name" value="VanY-like_core_dom"/>
</dbReference>
<keyword evidence="3" id="KW-1185">Reference proteome</keyword>
<accession>A0ABY2BEA8</accession>
<evidence type="ECO:0000313" key="2">
    <source>
        <dbReference type="EMBL" id="TCO17844.1"/>
    </source>
</evidence>
<protein>
    <submittedName>
        <fullName evidence="2">D-alanyl-D-alanine carboxypeptidase-like protein</fullName>
    </submittedName>
</protein>